<evidence type="ECO:0000313" key="1">
    <source>
        <dbReference type="EMBL" id="KNE70972.1"/>
    </source>
</evidence>
<protein>
    <submittedName>
        <fullName evidence="1">Uncharacterized protein</fullName>
    </submittedName>
</protein>
<sequence length="522" mass="56037">MAHQDFPGALHRSDNCRATDPVLDAREALIEHLPSVIIEDIAHQLLNLTQNRNNVVDFARASSHLYAPAVHALARSAGALLFLIPLDSTGSAQTEYLTCARDVSGALRHVPAPRGYVAVIAPKPIALVDALASSSFTAMHAHAAYWNHRDEIDSPDADLITNDADASWFLIAGPGRQGINEFQCIVTRHDLTAIPPGAIRRVQLGGTPILSVPPRVRSLAFHATGLPRRTASSHLVFLAHSLPSTLLALSLTMASLDLPTAKMLTFHLPPGLVRLSLQHAGMMGEVAQLVARNLPVMLRDLTLPRFANDGERDAVTEAFVAHLPRQLDKLCMDGGSAISSVAVAILGAHLARIPLRHLNLANLHIMHDAWPKILAAAIPQTLTHLNLHGNRIGDAGMPVLAARMPPGLVQLDVGFNLISADGIAILTAALGTRVRELGVADNPVGDDGLAGMTWPPALELFALDERCRVSEGGLLAGLRAVPASVPLRAVWVGDMNLSDEIKTVMRQEWPPLRVHLKAWSGW</sequence>
<dbReference type="Gene3D" id="3.80.10.10">
    <property type="entry name" value="Ribonuclease Inhibitor"/>
    <property type="match status" value="1"/>
</dbReference>
<organism evidence="1 2">
    <name type="scientific">Allomyces macrogynus (strain ATCC 38327)</name>
    <name type="common">Allomyces javanicus var. macrogynus</name>
    <dbReference type="NCBI Taxonomy" id="578462"/>
    <lineage>
        <taxon>Eukaryota</taxon>
        <taxon>Fungi</taxon>
        <taxon>Fungi incertae sedis</taxon>
        <taxon>Blastocladiomycota</taxon>
        <taxon>Blastocladiomycetes</taxon>
        <taxon>Blastocladiales</taxon>
        <taxon>Blastocladiaceae</taxon>
        <taxon>Allomyces</taxon>
    </lineage>
</organism>
<dbReference type="InterPro" id="IPR032675">
    <property type="entry name" value="LRR_dom_sf"/>
</dbReference>
<accession>A0A0L0T8B7</accession>
<evidence type="ECO:0000313" key="2">
    <source>
        <dbReference type="Proteomes" id="UP000054350"/>
    </source>
</evidence>
<reference evidence="1 2" key="1">
    <citation type="submission" date="2009-11" db="EMBL/GenBank/DDBJ databases">
        <title>Annotation of Allomyces macrogynus ATCC 38327.</title>
        <authorList>
            <consortium name="The Broad Institute Genome Sequencing Platform"/>
            <person name="Russ C."/>
            <person name="Cuomo C."/>
            <person name="Burger G."/>
            <person name="Gray M.W."/>
            <person name="Holland P.W.H."/>
            <person name="King N."/>
            <person name="Lang F.B.F."/>
            <person name="Roger A.J."/>
            <person name="Ruiz-Trillo I."/>
            <person name="Young S.K."/>
            <person name="Zeng Q."/>
            <person name="Gargeya S."/>
            <person name="Fitzgerald M."/>
            <person name="Haas B."/>
            <person name="Abouelleil A."/>
            <person name="Alvarado L."/>
            <person name="Arachchi H.M."/>
            <person name="Berlin A."/>
            <person name="Chapman S.B."/>
            <person name="Gearin G."/>
            <person name="Goldberg J."/>
            <person name="Griggs A."/>
            <person name="Gujja S."/>
            <person name="Hansen M."/>
            <person name="Heiman D."/>
            <person name="Howarth C."/>
            <person name="Larimer J."/>
            <person name="Lui A."/>
            <person name="MacDonald P.J.P."/>
            <person name="McCowen C."/>
            <person name="Montmayeur A."/>
            <person name="Murphy C."/>
            <person name="Neiman D."/>
            <person name="Pearson M."/>
            <person name="Priest M."/>
            <person name="Roberts A."/>
            <person name="Saif S."/>
            <person name="Shea T."/>
            <person name="Sisk P."/>
            <person name="Stolte C."/>
            <person name="Sykes S."/>
            <person name="Wortman J."/>
            <person name="Nusbaum C."/>
            <person name="Birren B."/>
        </authorList>
    </citation>
    <scope>NUCLEOTIDE SEQUENCE [LARGE SCALE GENOMIC DNA]</scope>
    <source>
        <strain evidence="1 2">ATCC 38327</strain>
    </source>
</reference>
<gene>
    <name evidence="1" type="ORF">AMAG_15234</name>
</gene>
<dbReference type="EMBL" id="GG745369">
    <property type="protein sequence ID" value="KNE70972.1"/>
    <property type="molecule type" value="Genomic_DNA"/>
</dbReference>
<reference evidence="2" key="2">
    <citation type="submission" date="2009-11" db="EMBL/GenBank/DDBJ databases">
        <title>The Genome Sequence of Allomyces macrogynus strain ATCC 38327.</title>
        <authorList>
            <consortium name="The Broad Institute Genome Sequencing Platform"/>
            <person name="Russ C."/>
            <person name="Cuomo C."/>
            <person name="Shea T."/>
            <person name="Young S.K."/>
            <person name="Zeng Q."/>
            <person name="Koehrsen M."/>
            <person name="Haas B."/>
            <person name="Borodovsky M."/>
            <person name="Guigo R."/>
            <person name="Alvarado L."/>
            <person name="Berlin A."/>
            <person name="Borenstein D."/>
            <person name="Chen Z."/>
            <person name="Engels R."/>
            <person name="Freedman E."/>
            <person name="Gellesch M."/>
            <person name="Goldberg J."/>
            <person name="Griggs A."/>
            <person name="Gujja S."/>
            <person name="Heiman D."/>
            <person name="Hepburn T."/>
            <person name="Howarth C."/>
            <person name="Jen D."/>
            <person name="Larson L."/>
            <person name="Lewis B."/>
            <person name="Mehta T."/>
            <person name="Park D."/>
            <person name="Pearson M."/>
            <person name="Roberts A."/>
            <person name="Saif S."/>
            <person name="Shenoy N."/>
            <person name="Sisk P."/>
            <person name="Stolte C."/>
            <person name="Sykes S."/>
            <person name="Walk T."/>
            <person name="White J."/>
            <person name="Yandava C."/>
            <person name="Burger G."/>
            <person name="Gray M.W."/>
            <person name="Holland P.W.H."/>
            <person name="King N."/>
            <person name="Lang F.B.F."/>
            <person name="Roger A.J."/>
            <person name="Ruiz-Trillo I."/>
            <person name="Lander E."/>
            <person name="Nusbaum C."/>
        </authorList>
    </citation>
    <scope>NUCLEOTIDE SEQUENCE [LARGE SCALE GENOMIC DNA]</scope>
    <source>
        <strain evidence="2">ATCC 38327</strain>
    </source>
</reference>
<dbReference type="AlphaFoldDB" id="A0A0L0T8B7"/>
<dbReference type="eggNOG" id="ENOG502TH39">
    <property type="taxonomic scope" value="Eukaryota"/>
</dbReference>
<dbReference type="InterPro" id="IPR001611">
    <property type="entry name" value="Leu-rich_rpt"/>
</dbReference>
<dbReference type="VEuPathDB" id="FungiDB:AMAG_15234"/>
<keyword evidence="2" id="KW-1185">Reference proteome</keyword>
<dbReference type="OrthoDB" id="201274at2759"/>
<dbReference type="SUPFAM" id="SSF52047">
    <property type="entry name" value="RNI-like"/>
    <property type="match status" value="1"/>
</dbReference>
<dbReference type="Proteomes" id="UP000054350">
    <property type="component" value="Unassembled WGS sequence"/>
</dbReference>
<name>A0A0L0T8B7_ALLM3</name>
<proteinExistence type="predicted"/>
<dbReference type="Pfam" id="PF13516">
    <property type="entry name" value="LRR_6"/>
    <property type="match status" value="1"/>
</dbReference>
<dbReference type="STRING" id="578462.A0A0L0T8B7"/>